<comment type="caution">
    <text evidence="6">The sequence shown here is derived from an EMBL/GenBank/DDBJ whole genome shotgun (WGS) entry which is preliminary data.</text>
</comment>
<keyword evidence="1" id="KW-0479">Metal-binding</keyword>
<gene>
    <name evidence="6" type="ORF">EUX57_03715</name>
</gene>
<dbReference type="AlphaFoldDB" id="A0A4Q7D3T3"/>
<accession>A0A4Q7D3T3</accession>
<dbReference type="GO" id="GO:0008270">
    <property type="term" value="F:zinc ion binding"/>
    <property type="evidence" value="ECO:0007669"/>
    <property type="project" value="UniProtKB-KW"/>
</dbReference>
<protein>
    <submittedName>
        <fullName evidence="6">Transcriptional regulator</fullName>
    </submittedName>
</protein>
<organism evidence="6 7">
    <name type="scientific">Pseudomonas orientalis</name>
    <dbReference type="NCBI Taxonomy" id="76758"/>
    <lineage>
        <taxon>Bacteria</taxon>
        <taxon>Pseudomonadati</taxon>
        <taxon>Pseudomonadota</taxon>
        <taxon>Gammaproteobacteria</taxon>
        <taxon>Pseudomonadales</taxon>
        <taxon>Pseudomonadaceae</taxon>
        <taxon>Pseudomonas</taxon>
    </lineage>
</organism>
<evidence type="ECO:0000256" key="4">
    <source>
        <dbReference type="PROSITE-ProRule" id="PRU00510"/>
    </source>
</evidence>
<name>A0A4Q7D3T3_9PSED</name>
<proteinExistence type="predicted"/>
<dbReference type="SUPFAM" id="SSF57716">
    <property type="entry name" value="Glucocorticoid receptor-like (DNA-binding domain)"/>
    <property type="match status" value="1"/>
</dbReference>
<evidence type="ECO:0000256" key="3">
    <source>
        <dbReference type="ARBA" id="ARBA00022833"/>
    </source>
</evidence>
<dbReference type="EMBL" id="SGFE01000005">
    <property type="protein sequence ID" value="RZI33113.1"/>
    <property type="molecule type" value="Genomic_DNA"/>
</dbReference>
<dbReference type="Proteomes" id="UP000293369">
    <property type="component" value="Unassembled WGS sequence"/>
</dbReference>
<dbReference type="InterPro" id="IPR000962">
    <property type="entry name" value="Znf_DskA_TraR"/>
</dbReference>
<keyword evidence="3" id="KW-0862">Zinc</keyword>
<dbReference type="Pfam" id="PF01258">
    <property type="entry name" value="zf-dskA_traR"/>
    <property type="match status" value="1"/>
</dbReference>
<feature type="zinc finger region" description="dksA C4-type" evidence="4">
    <location>
        <begin position="35"/>
        <end position="59"/>
    </location>
</feature>
<evidence type="ECO:0000256" key="1">
    <source>
        <dbReference type="ARBA" id="ARBA00022723"/>
    </source>
</evidence>
<dbReference type="RefSeq" id="WP_130138051.1">
    <property type="nucleotide sequence ID" value="NZ_SGFE01000005.1"/>
</dbReference>
<dbReference type="PROSITE" id="PS51128">
    <property type="entry name" value="ZF_DKSA_2"/>
    <property type="match status" value="1"/>
</dbReference>
<evidence type="ECO:0000313" key="6">
    <source>
        <dbReference type="EMBL" id="RZI33113.1"/>
    </source>
</evidence>
<evidence type="ECO:0000259" key="5">
    <source>
        <dbReference type="Pfam" id="PF01258"/>
    </source>
</evidence>
<sequence length="68" mass="7621">MSDDIDIANDAAEHFRQLALARRPRPTCSVSAQFCEDCDEPIPLLRQQTIQGCATCVSCQQIREVKRA</sequence>
<evidence type="ECO:0000313" key="7">
    <source>
        <dbReference type="Proteomes" id="UP000293369"/>
    </source>
</evidence>
<reference evidence="6 7" key="1">
    <citation type="submission" date="2019-02" db="EMBL/GenBank/DDBJ databases">
        <title>Pseudomonas spp from wheat grain.</title>
        <authorList>
            <person name="Cho G.-S."/>
            <person name="Franz C.M.A.P."/>
        </authorList>
    </citation>
    <scope>NUCLEOTIDE SEQUENCE [LARGE SCALE GENOMIC DNA]</scope>
    <source>
        <strain evidence="6 7">133NRW</strain>
    </source>
</reference>
<feature type="domain" description="Zinc finger DksA/TraR C4-type" evidence="5">
    <location>
        <begin position="33"/>
        <end position="64"/>
    </location>
</feature>
<keyword evidence="2" id="KW-0863">Zinc-finger</keyword>
<evidence type="ECO:0000256" key="2">
    <source>
        <dbReference type="ARBA" id="ARBA00022771"/>
    </source>
</evidence>